<proteinExistence type="inferred from homology"/>
<feature type="domain" description="DSBA-like thioredoxin" evidence="2">
    <location>
        <begin position="26"/>
        <end position="213"/>
    </location>
</feature>
<dbReference type="InterPro" id="IPR036249">
    <property type="entry name" value="Thioredoxin-like_sf"/>
</dbReference>
<dbReference type="InterPro" id="IPR044087">
    <property type="entry name" value="NahD-like"/>
</dbReference>
<dbReference type="SUPFAM" id="SSF52833">
    <property type="entry name" value="Thioredoxin-like"/>
    <property type="match status" value="1"/>
</dbReference>
<comment type="caution">
    <text evidence="3">The sequence shown here is derived from an EMBL/GenBank/DDBJ whole genome shotgun (WGS) entry which is preliminary data.</text>
</comment>
<dbReference type="PIRSF" id="PIRSF006386">
    <property type="entry name" value="HCCAis_GSTk"/>
    <property type="match status" value="1"/>
</dbReference>
<dbReference type="PANTHER" id="PTHR42943">
    <property type="entry name" value="GLUTATHIONE S-TRANSFERASE KAPPA"/>
    <property type="match status" value="1"/>
</dbReference>
<evidence type="ECO:0000256" key="1">
    <source>
        <dbReference type="PIRNR" id="PIRNR006386"/>
    </source>
</evidence>
<keyword evidence="1 3" id="KW-0413">Isomerase</keyword>
<evidence type="ECO:0000313" key="4">
    <source>
        <dbReference type="Proteomes" id="UP001143307"/>
    </source>
</evidence>
<comment type="catalytic activity">
    <reaction evidence="1">
        <text>2-hydroxychromene-2-carboxylate = (3E)-4-(2-hydroxyphenyl)-2-oxobut-3-enoate</text>
        <dbReference type="Rhea" id="RHEA:27401"/>
        <dbReference type="ChEBI" id="CHEBI:59350"/>
        <dbReference type="ChEBI" id="CHEBI:59353"/>
        <dbReference type="EC" id="5.99.1.4"/>
    </reaction>
</comment>
<evidence type="ECO:0000259" key="2">
    <source>
        <dbReference type="Pfam" id="PF01323"/>
    </source>
</evidence>
<dbReference type="RefSeq" id="WP_279254270.1">
    <property type="nucleotide sequence ID" value="NZ_SHNP01000010.1"/>
</dbReference>
<keyword evidence="4" id="KW-1185">Reference proteome</keyword>
<gene>
    <name evidence="3" type="ORF">EYC87_18880</name>
</gene>
<dbReference type="EMBL" id="SHNP01000010">
    <property type="protein sequence ID" value="MCX2975645.1"/>
    <property type="molecule type" value="Genomic_DNA"/>
</dbReference>
<protein>
    <recommendedName>
        <fullName evidence="1">2-hydroxychromene-2-carboxylate isomerase</fullName>
        <ecNumber evidence="1">5.99.1.4</ecNumber>
    </recommendedName>
</protein>
<evidence type="ECO:0000313" key="3">
    <source>
        <dbReference type="EMBL" id="MCX2975645.1"/>
    </source>
</evidence>
<comment type="similarity">
    <text evidence="1">Belongs to the GST superfamily. NadH family.</text>
</comment>
<dbReference type="InterPro" id="IPR014440">
    <property type="entry name" value="HCCAis_GSTk"/>
</dbReference>
<dbReference type="EC" id="5.99.1.4" evidence="1"/>
<dbReference type="CDD" id="cd03022">
    <property type="entry name" value="DsbA_HCCA_Iso"/>
    <property type="match status" value="1"/>
</dbReference>
<dbReference type="Gene3D" id="3.40.30.10">
    <property type="entry name" value="Glutaredoxin"/>
    <property type="match status" value="1"/>
</dbReference>
<dbReference type="PANTHER" id="PTHR42943:SF2">
    <property type="entry name" value="GLUTATHIONE S-TRANSFERASE KAPPA 1"/>
    <property type="match status" value="1"/>
</dbReference>
<dbReference type="InterPro" id="IPR001853">
    <property type="entry name" value="DSBA-like_thioredoxin_dom"/>
</dbReference>
<dbReference type="Proteomes" id="UP001143307">
    <property type="component" value="Unassembled WGS sequence"/>
</dbReference>
<reference evidence="3" key="1">
    <citation type="submission" date="2019-02" db="EMBL/GenBank/DDBJ databases">
        <authorList>
            <person name="Li S.-H."/>
        </authorList>
    </citation>
    <scope>NUCLEOTIDE SEQUENCE</scope>
    <source>
        <strain evidence="3">IMCC8485</strain>
    </source>
</reference>
<dbReference type="GO" id="GO:0016853">
    <property type="term" value="F:isomerase activity"/>
    <property type="evidence" value="ECO:0007669"/>
    <property type="project" value="UniProtKB-KW"/>
</dbReference>
<dbReference type="InterPro" id="IPR051924">
    <property type="entry name" value="GST_Kappa/NadH"/>
</dbReference>
<accession>A0ABT3T0F5</accession>
<organism evidence="3 4">
    <name type="scientific">Candidatus Seongchinamella marina</name>
    <dbReference type="NCBI Taxonomy" id="2518990"/>
    <lineage>
        <taxon>Bacteria</taxon>
        <taxon>Pseudomonadati</taxon>
        <taxon>Pseudomonadota</taxon>
        <taxon>Gammaproteobacteria</taxon>
        <taxon>Cellvibrionales</taxon>
        <taxon>Halieaceae</taxon>
        <taxon>Seongchinamella</taxon>
    </lineage>
</organism>
<sequence>MKALAGNCEKTDLRCFLMANSIKATFYFDYISPYAYLMWRRLNDENREFASRLDLRYRPVLFAGLLNHWGQKGPAEIEAKRVHTYRQVVYLSEKFGIPFSMPDAHPFNPLAALRLTIAAGNTPETISSIFDSIWVRGHRPDDPKGFSAIVEALAFEGGDSVAKEKIANAVVKQELQENGADALAEKVFGVPTIIAQGELFWGVDSLDMLLHFLDNPDCYSDDEMSRIFAIVPSASRVL</sequence>
<dbReference type="Pfam" id="PF01323">
    <property type="entry name" value="DSBA"/>
    <property type="match status" value="1"/>
</dbReference>
<name>A0ABT3T0F5_9GAMM</name>